<dbReference type="EMBL" id="JAWDJW010007117">
    <property type="protein sequence ID" value="KAK3062804.1"/>
    <property type="molecule type" value="Genomic_DNA"/>
</dbReference>
<protein>
    <submittedName>
        <fullName evidence="1">Uncharacterized protein</fullName>
    </submittedName>
</protein>
<sequence>MYNCNGSTNPIGSGFGTSNYAVCGDGYPACREGSNCNTAITKGCITIGGNETCIGYCLPNRPRGQRPGTNIPLPEGPRPEGPQNDPSGQPSSSQPPSSEPTVSEPPTVEPPVSEPPVSEPPVSEPPASEPPASEPTGSEPPSSEPTGSEPPVSEPIPGQNSPAIPVTGARRQCSGPGEGDRQCLEDAPICVADPAAPRGATGKGVCVSATAQCGGTRLISCRQGQICVDDPRDSCDPNAVGTEGCLGICI</sequence>
<name>A0ACC3D6W9_9PEZI</name>
<accession>A0ACC3D6W9</accession>
<proteinExistence type="predicted"/>
<gene>
    <name evidence="1" type="ORF">LTS18_003320</name>
</gene>
<evidence type="ECO:0000313" key="2">
    <source>
        <dbReference type="Proteomes" id="UP001186974"/>
    </source>
</evidence>
<reference evidence="1" key="1">
    <citation type="submission" date="2024-09" db="EMBL/GenBank/DDBJ databases">
        <title>Black Yeasts Isolated from many extreme environments.</title>
        <authorList>
            <person name="Coleine C."/>
            <person name="Stajich J.E."/>
            <person name="Selbmann L."/>
        </authorList>
    </citation>
    <scope>NUCLEOTIDE SEQUENCE</scope>
    <source>
        <strain evidence="1">CCFEE 5737</strain>
    </source>
</reference>
<keyword evidence="2" id="KW-1185">Reference proteome</keyword>
<organism evidence="1 2">
    <name type="scientific">Coniosporium uncinatum</name>
    <dbReference type="NCBI Taxonomy" id="93489"/>
    <lineage>
        <taxon>Eukaryota</taxon>
        <taxon>Fungi</taxon>
        <taxon>Dikarya</taxon>
        <taxon>Ascomycota</taxon>
        <taxon>Pezizomycotina</taxon>
        <taxon>Dothideomycetes</taxon>
        <taxon>Dothideomycetes incertae sedis</taxon>
        <taxon>Coniosporium</taxon>
    </lineage>
</organism>
<dbReference type="Proteomes" id="UP001186974">
    <property type="component" value="Unassembled WGS sequence"/>
</dbReference>
<comment type="caution">
    <text evidence="1">The sequence shown here is derived from an EMBL/GenBank/DDBJ whole genome shotgun (WGS) entry which is preliminary data.</text>
</comment>
<evidence type="ECO:0000313" key="1">
    <source>
        <dbReference type="EMBL" id="KAK3062804.1"/>
    </source>
</evidence>